<dbReference type="AlphaFoldDB" id="A0AAD9NKS1"/>
<comment type="caution">
    <text evidence="1">The sequence shown here is derived from an EMBL/GenBank/DDBJ whole genome shotgun (WGS) entry which is preliminary data.</text>
</comment>
<sequence length="55" mass="6344">MYFDGVEMTSDDCASVLHRIKSWLLQAAEQDKIKHTIRTVVTFDNLWSSDKINVS</sequence>
<proteinExistence type="predicted"/>
<dbReference type="EMBL" id="JAODUO010001142">
    <property type="protein sequence ID" value="KAK2170769.1"/>
    <property type="molecule type" value="Genomic_DNA"/>
</dbReference>
<evidence type="ECO:0000313" key="2">
    <source>
        <dbReference type="Proteomes" id="UP001209878"/>
    </source>
</evidence>
<evidence type="ECO:0000313" key="1">
    <source>
        <dbReference type="EMBL" id="KAK2170769.1"/>
    </source>
</evidence>
<reference evidence="1" key="1">
    <citation type="journal article" date="2023" name="Mol. Biol. Evol.">
        <title>Third-Generation Sequencing Reveals the Adaptive Role of the Epigenome in Three Deep-Sea Polychaetes.</title>
        <authorList>
            <person name="Perez M."/>
            <person name="Aroh O."/>
            <person name="Sun Y."/>
            <person name="Lan Y."/>
            <person name="Juniper S.K."/>
            <person name="Young C.R."/>
            <person name="Angers B."/>
            <person name="Qian P.Y."/>
        </authorList>
    </citation>
    <scope>NUCLEOTIDE SEQUENCE</scope>
    <source>
        <strain evidence="1">R07B-5</strain>
    </source>
</reference>
<accession>A0AAD9NKS1</accession>
<dbReference type="Proteomes" id="UP001209878">
    <property type="component" value="Unassembled WGS sequence"/>
</dbReference>
<name>A0AAD9NKS1_RIDPI</name>
<gene>
    <name evidence="1" type="ORF">NP493_1143g01002</name>
</gene>
<protein>
    <submittedName>
        <fullName evidence="1">Uncharacterized protein</fullName>
    </submittedName>
</protein>
<keyword evidence="2" id="KW-1185">Reference proteome</keyword>
<organism evidence="1 2">
    <name type="scientific">Ridgeia piscesae</name>
    <name type="common">Tubeworm</name>
    <dbReference type="NCBI Taxonomy" id="27915"/>
    <lineage>
        <taxon>Eukaryota</taxon>
        <taxon>Metazoa</taxon>
        <taxon>Spiralia</taxon>
        <taxon>Lophotrochozoa</taxon>
        <taxon>Annelida</taxon>
        <taxon>Polychaeta</taxon>
        <taxon>Sedentaria</taxon>
        <taxon>Canalipalpata</taxon>
        <taxon>Sabellida</taxon>
        <taxon>Siboglinidae</taxon>
        <taxon>Ridgeia</taxon>
    </lineage>
</organism>